<sequence length="88" mass="9835">MEHGIRWIASIQLDNLNFADDLALLSHTHQQMKTTSVAEASASVRRNIHKGKSKILKYNTANSNQTTIGGWVPEDVETFLDSIIDGQR</sequence>
<name>A0A183MVK0_9TREM</name>
<evidence type="ECO:0000313" key="1">
    <source>
        <dbReference type="EMBL" id="VDP34077.1"/>
    </source>
</evidence>
<keyword evidence="2" id="KW-1185">Reference proteome</keyword>
<accession>A0A183MVK0</accession>
<protein>
    <submittedName>
        <fullName evidence="1">Uncharacterized protein</fullName>
    </submittedName>
</protein>
<proteinExistence type="predicted"/>
<gene>
    <name evidence="1" type="ORF">SMRZ_LOCUS20075</name>
</gene>
<dbReference type="Proteomes" id="UP000277204">
    <property type="component" value="Unassembled WGS sequence"/>
</dbReference>
<evidence type="ECO:0000313" key="2">
    <source>
        <dbReference type="Proteomes" id="UP000277204"/>
    </source>
</evidence>
<dbReference type="EMBL" id="UZAI01018171">
    <property type="protein sequence ID" value="VDP34077.1"/>
    <property type="molecule type" value="Genomic_DNA"/>
</dbReference>
<dbReference type="AlphaFoldDB" id="A0A183MVK0"/>
<organism evidence="1 2">
    <name type="scientific">Schistosoma margrebowiei</name>
    <dbReference type="NCBI Taxonomy" id="48269"/>
    <lineage>
        <taxon>Eukaryota</taxon>
        <taxon>Metazoa</taxon>
        <taxon>Spiralia</taxon>
        <taxon>Lophotrochozoa</taxon>
        <taxon>Platyhelminthes</taxon>
        <taxon>Trematoda</taxon>
        <taxon>Digenea</taxon>
        <taxon>Strigeidida</taxon>
        <taxon>Schistosomatoidea</taxon>
        <taxon>Schistosomatidae</taxon>
        <taxon>Schistosoma</taxon>
    </lineage>
</organism>
<reference evidence="1 2" key="1">
    <citation type="submission" date="2018-11" db="EMBL/GenBank/DDBJ databases">
        <authorList>
            <consortium name="Pathogen Informatics"/>
        </authorList>
    </citation>
    <scope>NUCLEOTIDE SEQUENCE [LARGE SCALE GENOMIC DNA]</scope>
    <source>
        <strain evidence="1 2">Zambia</strain>
    </source>
</reference>